<evidence type="ECO:0000313" key="15">
    <source>
        <dbReference type="EMBL" id="MBB4680385.1"/>
    </source>
</evidence>
<name>A0A7W7CFY5_9PSEU</name>
<comment type="catalytic activity">
    <reaction evidence="1">
        <text>ATP + protein L-histidine = ADP + protein N-phospho-L-histidine.</text>
        <dbReference type="EC" id="2.7.13.3"/>
    </reaction>
</comment>
<dbReference type="InterPro" id="IPR036097">
    <property type="entry name" value="HisK_dim/P_sf"/>
</dbReference>
<dbReference type="GO" id="GO:0005886">
    <property type="term" value="C:plasma membrane"/>
    <property type="evidence" value="ECO:0007669"/>
    <property type="project" value="UniProtKB-SubCell"/>
</dbReference>
<dbReference type="EC" id="2.7.13.3" evidence="3"/>
<organism evidence="15 16">
    <name type="scientific">Crossiella cryophila</name>
    <dbReference type="NCBI Taxonomy" id="43355"/>
    <lineage>
        <taxon>Bacteria</taxon>
        <taxon>Bacillati</taxon>
        <taxon>Actinomycetota</taxon>
        <taxon>Actinomycetes</taxon>
        <taxon>Pseudonocardiales</taxon>
        <taxon>Pseudonocardiaceae</taxon>
        <taxon>Crossiella</taxon>
    </lineage>
</organism>
<dbReference type="InterPro" id="IPR004358">
    <property type="entry name" value="Sig_transdc_His_kin-like_C"/>
</dbReference>
<feature type="transmembrane region" description="Helical" evidence="12">
    <location>
        <begin position="180"/>
        <end position="201"/>
    </location>
</feature>
<keyword evidence="7 15" id="KW-0418">Kinase</keyword>
<dbReference type="InterPro" id="IPR003594">
    <property type="entry name" value="HATPase_dom"/>
</dbReference>
<dbReference type="Gene3D" id="6.10.340.10">
    <property type="match status" value="1"/>
</dbReference>
<evidence type="ECO:0000256" key="3">
    <source>
        <dbReference type="ARBA" id="ARBA00012438"/>
    </source>
</evidence>
<dbReference type="RefSeq" id="WP_312988529.1">
    <property type="nucleotide sequence ID" value="NZ_BAAAUI010000005.1"/>
</dbReference>
<evidence type="ECO:0000256" key="6">
    <source>
        <dbReference type="ARBA" id="ARBA00022692"/>
    </source>
</evidence>
<evidence type="ECO:0000256" key="1">
    <source>
        <dbReference type="ARBA" id="ARBA00000085"/>
    </source>
</evidence>
<dbReference type="PANTHER" id="PTHR45436">
    <property type="entry name" value="SENSOR HISTIDINE KINASE YKOH"/>
    <property type="match status" value="1"/>
</dbReference>
<dbReference type="Pfam" id="PF00512">
    <property type="entry name" value="HisKA"/>
    <property type="match status" value="1"/>
</dbReference>
<feature type="domain" description="HAMP" evidence="14">
    <location>
        <begin position="202"/>
        <end position="255"/>
    </location>
</feature>
<dbReference type="InterPro" id="IPR003660">
    <property type="entry name" value="HAMP_dom"/>
</dbReference>
<gene>
    <name evidence="15" type="ORF">HNR67_006503</name>
</gene>
<keyword evidence="16" id="KW-1185">Reference proteome</keyword>
<evidence type="ECO:0000256" key="2">
    <source>
        <dbReference type="ARBA" id="ARBA00004236"/>
    </source>
</evidence>
<evidence type="ECO:0000259" key="14">
    <source>
        <dbReference type="PROSITE" id="PS50885"/>
    </source>
</evidence>
<dbReference type="InterPro" id="IPR036890">
    <property type="entry name" value="HATPase_C_sf"/>
</dbReference>
<keyword evidence="6 12" id="KW-0812">Transmembrane</keyword>
<dbReference type="PROSITE" id="PS50885">
    <property type="entry name" value="HAMP"/>
    <property type="match status" value="1"/>
</dbReference>
<feature type="transmembrane region" description="Helical" evidence="12">
    <location>
        <begin position="21"/>
        <end position="45"/>
    </location>
</feature>
<dbReference type="CDD" id="cd06225">
    <property type="entry name" value="HAMP"/>
    <property type="match status" value="1"/>
</dbReference>
<keyword evidence="8 12" id="KW-1133">Transmembrane helix</keyword>
<comment type="caution">
    <text evidence="15">The sequence shown here is derived from an EMBL/GenBank/DDBJ whole genome shotgun (WGS) entry which is preliminary data.</text>
</comment>
<dbReference type="PRINTS" id="PR00344">
    <property type="entry name" value="BCTRLSENSOR"/>
</dbReference>
<keyword evidence="10 12" id="KW-0472">Membrane</keyword>
<dbReference type="PANTHER" id="PTHR45436:SF5">
    <property type="entry name" value="SENSOR HISTIDINE KINASE TRCS"/>
    <property type="match status" value="1"/>
</dbReference>
<dbReference type="SUPFAM" id="SSF55874">
    <property type="entry name" value="ATPase domain of HSP90 chaperone/DNA topoisomerase II/histidine kinase"/>
    <property type="match status" value="1"/>
</dbReference>
<evidence type="ECO:0000256" key="4">
    <source>
        <dbReference type="ARBA" id="ARBA00022553"/>
    </source>
</evidence>
<evidence type="ECO:0000256" key="9">
    <source>
        <dbReference type="ARBA" id="ARBA00023012"/>
    </source>
</evidence>
<proteinExistence type="predicted"/>
<evidence type="ECO:0000256" key="5">
    <source>
        <dbReference type="ARBA" id="ARBA00022679"/>
    </source>
</evidence>
<dbReference type="SUPFAM" id="SSF158472">
    <property type="entry name" value="HAMP domain-like"/>
    <property type="match status" value="1"/>
</dbReference>
<dbReference type="Proteomes" id="UP000533598">
    <property type="component" value="Unassembled WGS sequence"/>
</dbReference>
<keyword evidence="4" id="KW-0597">Phosphoprotein</keyword>
<dbReference type="SMART" id="SM00304">
    <property type="entry name" value="HAMP"/>
    <property type="match status" value="1"/>
</dbReference>
<protein>
    <recommendedName>
        <fullName evidence="3">histidine kinase</fullName>
        <ecNumber evidence="3">2.7.13.3</ecNumber>
    </recommendedName>
</protein>
<dbReference type="CDD" id="cd00075">
    <property type="entry name" value="HATPase"/>
    <property type="match status" value="1"/>
</dbReference>
<dbReference type="Pfam" id="PF00672">
    <property type="entry name" value="HAMP"/>
    <property type="match status" value="1"/>
</dbReference>
<comment type="subcellular location">
    <subcellularLocation>
        <location evidence="2">Cell membrane</location>
    </subcellularLocation>
</comment>
<reference evidence="15 16" key="1">
    <citation type="submission" date="2020-08" db="EMBL/GenBank/DDBJ databases">
        <title>Sequencing the genomes of 1000 actinobacteria strains.</title>
        <authorList>
            <person name="Klenk H.-P."/>
        </authorList>
    </citation>
    <scope>NUCLEOTIDE SEQUENCE [LARGE SCALE GENOMIC DNA]</scope>
    <source>
        <strain evidence="15 16">DSM 44230</strain>
    </source>
</reference>
<evidence type="ECO:0000256" key="7">
    <source>
        <dbReference type="ARBA" id="ARBA00022777"/>
    </source>
</evidence>
<evidence type="ECO:0000256" key="12">
    <source>
        <dbReference type="SAM" id="Phobius"/>
    </source>
</evidence>
<dbReference type="SMART" id="SM00387">
    <property type="entry name" value="HATPase_c"/>
    <property type="match status" value="1"/>
</dbReference>
<accession>A0A7W7CFY5</accession>
<evidence type="ECO:0000259" key="13">
    <source>
        <dbReference type="PROSITE" id="PS50109"/>
    </source>
</evidence>
<evidence type="ECO:0000256" key="10">
    <source>
        <dbReference type="ARBA" id="ARBA00023136"/>
    </source>
</evidence>
<dbReference type="InterPro" id="IPR003661">
    <property type="entry name" value="HisK_dim/P_dom"/>
</dbReference>
<evidence type="ECO:0000313" key="16">
    <source>
        <dbReference type="Proteomes" id="UP000533598"/>
    </source>
</evidence>
<dbReference type="SMART" id="SM00388">
    <property type="entry name" value="HisKA"/>
    <property type="match status" value="1"/>
</dbReference>
<dbReference type="PROSITE" id="PS50109">
    <property type="entry name" value="HIS_KIN"/>
    <property type="match status" value="1"/>
</dbReference>
<sequence>MSTWWARLRAARWRELSLRGRLIVLVAGAVAVAVAAVSLGSWLLVRAKLEQNFDNQLRSYSQLAGDRATPKDALDALHDVDRPEGDSDGRRPRPDRTGDIFVQFLDPGGTPVRFAGREEAVPVSVGAAKVADRSSAEFSEDRVLDNDLYRVWTAPRPDGGAVQVGKEIQGLRETLGVLGFWHILVCLAGVAVAAGVGLIVARTALRPVDALTAGAERVARTQDLDQGISVQGTGEIARLAEAFNAMLAALAVSRDAQRRLVEDAGHELRTPLTSLRNNIELLAHATRQTDPARVLPAEDRDRLLTDLEVQAGELTSLVSELVELAKTDRSTEPAQRVDLAEVVAAAVERVRPRAPNLLFHTDLRSAEIIGRPRSLQRAVLNLLDNAAKWSPLGGTVTVTLETGDGQVRIVVDDEGPGIPEADLPHVFQRFYRADTARALPGSGLGLAIVDQIATLHGGRATAGRNAVGGARVSLTLPTPATDS</sequence>
<keyword evidence="9" id="KW-0902">Two-component regulatory system</keyword>
<evidence type="ECO:0000256" key="8">
    <source>
        <dbReference type="ARBA" id="ARBA00022989"/>
    </source>
</evidence>
<keyword evidence="5 15" id="KW-0808">Transferase</keyword>
<dbReference type="AlphaFoldDB" id="A0A7W7CFY5"/>
<dbReference type="InterPro" id="IPR050428">
    <property type="entry name" value="TCS_sensor_his_kinase"/>
</dbReference>
<dbReference type="SUPFAM" id="SSF47384">
    <property type="entry name" value="Homodimeric domain of signal transducing histidine kinase"/>
    <property type="match status" value="1"/>
</dbReference>
<feature type="region of interest" description="Disordered" evidence="11">
    <location>
        <begin position="75"/>
        <end position="97"/>
    </location>
</feature>
<dbReference type="CDD" id="cd00082">
    <property type="entry name" value="HisKA"/>
    <property type="match status" value="1"/>
</dbReference>
<evidence type="ECO:0000256" key="11">
    <source>
        <dbReference type="SAM" id="MobiDB-lite"/>
    </source>
</evidence>
<dbReference type="GO" id="GO:0000155">
    <property type="term" value="F:phosphorelay sensor kinase activity"/>
    <property type="evidence" value="ECO:0007669"/>
    <property type="project" value="InterPro"/>
</dbReference>
<feature type="domain" description="Histidine kinase" evidence="13">
    <location>
        <begin position="263"/>
        <end position="480"/>
    </location>
</feature>
<dbReference type="InterPro" id="IPR005467">
    <property type="entry name" value="His_kinase_dom"/>
</dbReference>
<dbReference type="Gene3D" id="3.30.565.10">
    <property type="entry name" value="Histidine kinase-like ATPase, C-terminal domain"/>
    <property type="match status" value="1"/>
</dbReference>
<dbReference type="EMBL" id="JACHMH010000001">
    <property type="protein sequence ID" value="MBB4680385.1"/>
    <property type="molecule type" value="Genomic_DNA"/>
</dbReference>
<dbReference type="Pfam" id="PF02518">
    <property type="entry name" value="HATPase_c"/>
    <property type="match status" value="1"/>
</dbReference>
<dbReference type="Gene3D" id="1.10.287.130">
    <property type="match status" value="1"/>
</dbReference>